<evidence type="ECO:0000256" key="6">
    <source>
        <dbReference type="ARBA" id="ARBA00023136"/>
    </source>
</evidence>
<keyword evidence="5 8" id="KW-0406">Ion transport</keyword>
<dbReference type="Pfam" id="PF02659">
    <property type="entry name" value="Mntp"/>
    <property type="match status" value="1"/>
</dbReference>
<evidence type="ECO:0000256" key="2">
    <source>
        <dbReference type="ARBA" id="ARBA00022475"/>
    </source>
</evidence>
<keyword evidence="1 8" id="KW-0813">Transport</keyword>
<feature type="transmembrane region" description="Helical" evidence="8">
    <location>
        <begin position="110"/>
        <end position="129"/>
    </location>
</feature>
<comment type="similarity">
    <text evidence="8">Belongs to the MntP (TC 9.B.29) family.</text>
</comment>
<evidence type="ECO:0000256" key="5">
    <source>
        <dbReference type="ARBA" id="ARBA00023065"/>
    </source>
</evidence>
<dbReference type="PANTHER" id="PTHR35529:SF1">
    <property type="entry name" value="MANGANESE EFFLUX PUMP MNTP-RELATED"/>
    <property type="match status" value="1"/>
</dbReference>
<keyword evidence="3 8" id="KW-0812">Transmembrane</keyword>
<comment type="subcellular location">
    <subcellularLocation>
        <location evidence="8">Cell membrane</location>
        <topology evidence="8">Multi-pass membrane protein</topology>
    </subcellularLocation>
</comment>
<proteinExistence type="inferred from homology"/>
<feature type="transmembrane region" description="Helical" evidence="8">
    <location>
        <begin position="135"/>
        <end position="156"/>
    </location>
</feature>
<gene>
    <name evidence="8" type="primary">mntP</name>
    <name evidence="9" type="ORF">H9661_16370</name>
</gene>
<evidence type="ECO:0000313" key="10">
    <source>
        <dbReference type="Proteomes" id="UP000627781"/>
    </source>
</evidence>
<keyword evidence="10" id="KW-1185">Reference proteome</keyword>
<dbReference type="InterPro" id="IPR022929">
    <property type="entry name" value="Put_MntP"/>
</dbReference>
<feature type="transmembrane region" description="Helical" evidence="8">
    <location>
        <begin position="40"/>
        <end position="60"/>
    </location>
</feature>
<accession>A0ABR8PXM0</accession>
<dbReference type="SUPFAM" id="SSF103473">
    <property type="entry name" value="MFS general substrate transporter"/>
    <property type="match status" value="1"/>
</dbReference>
<protein>
    <recommendedName>
        <fullName evidence="8">Putative manganese efflux pump MntP</fullName>
    </recommendedName>
</protein>
<name>A0ABR8PXM0_9CLOT</name>
<evidence type="ECO:0000256" key="3">
    <source>
        <dbReference type="ARBA" id="ARBA00022692"/>
    </source>
</evidence>
<evidence type="ECO:0000256" key="8">
    <source>
        <dbReference type="HAMAP-Rule" id="MF_01521"/>
    </source>
</evidence>
<comment type="function">
    <text evidence="8">Probably functions as a manganese efflux pump.</text>
</comment>
<keyword evidence="4 8" id="KW-1133">Transmembrane helix</keyword>
<dbReference type="InterPro" id="IPR036259">
    <property type="entry name" value="MFS_trans_sf"/>
</dbReference>
<dbReference type="EMBL" id="JACSRA010000031">
    <property type="protein sequence ID" value="MBD7912928.1"/>
    <property type="molecule type" value="Genomic_DNA"/>
</dbReference>
<dbReference type="HAMAP" id="MF_01521">
    <property type="entry name" value="MntP_pump"/>
    <property type="match status" value="1"/>
</dbReference>
<feature type="transmembrane region" description="Helical" evidence="8">
    <location>
        <begin position="72"/>
        <end position="90"/>
    </location>
</feature>
<evidence type="ECO:0000313" key="9">
    <source>
        <dbReference type="EMBL" id="MBD7912928.1"/>
    </source>
</evidence>
<evidence type="ECO:0000256" key="4">
    <source>
        <dbReference type="ARBA" id="ARBA00022989"/>
    </source>
</evidence>
<reference evidence="9 10" key="1">
    <citation type="submission" date="2020-08" db="EMBL/GenBank/DDBJ databases">
        <title>A Genomic Blueprint of the Chicken Gut Microbiome.</title>
        <authorList>
            <person name="Gilroy R."/>
            <person name="Ravi A."/>
            <person name="Getino M."/>
            <person name="Pursley I."/>
            <person name="Horton D.L."/>
            <person name="Alikhan N.-F."/>
            <person name="Baker D."/>
            <person name="Gharbi K."/>
            <person name="Hall N."/>
            <person name="Watson M."/>
            <person name="Adriaenssens E.M."/>
            <person name="Foster-Nyarko E."/>
            <person name="Jarju S."/>
            <person name="Secka A."/>
            <person name="Antonio M."/>
            <person name="Oren A."/>
            <person name="Chaudhuri R."/>
            <person name="La Ragione R.M."/>
            <person name="Hildebrand F."/>
            <person name="Pallen M.J."/>
        </authorList>
    </citation>
    <scope>NUCLEOTIDE SEQUENCE [LARGE SCALE GENOMIC DNA]</scope>
    <source>
        <strain evidence="9 10">Sa3CVN1</strain>
    </source>
</reference>
<keyword evidence="2 8" id="KW-1003">Cell membrane</keyword>
<feature type="transmembrane region" description="Helical" evidence="8">
    <location>
        <begin position="6"/>
        <end position="28"/>
    </location>
</feature>
<dbReference type="RefSeq" id="WP_143316900.1">
    <property type="nucleotide sequence ID" value="NZ_JACSRA010000031.1"/>
</dbReference>
<organism evidence="9 10">
    <name type="scientific">Clostridium cibarium</name>
    <dbReference type="NCBI Taxonomy" id="2762247"/>
    <lineage>
        <taxon>Bacteria</taxon>
        <taxon>Bacillati</taxon>
        <taxon>Bacillota</taxon>
        <taxon>Clostridia</taxon>
        <taxon>Eubacteriales</taxon>
        <taxon>Clostridiaceae</taxon>
        <taxon>Clostridium</taxon>
    </lineage>
</organism>
<dbReference type="PANTHER" id="PTHR35529">
    <property type="entry name" value="MANGANESE EFFLUX PUMP MNTP-RELATED"/>
    <property type="match status" value="1"/>
</dbReference>
<dbReference type="InterPro" id="IPR003810">
    <property type="entry name" value="Mntp/YtaF"/>
</dbReference>
<keyword evidence="7 8" id="KW-0464">Manganese</keyword>
<comment type="caution">
    <text evidence="9">The sequence shown here is derived from an EMBL/GenBank/DDBJ whole genome shotgun (WGS) entry which is preliminary data.</text>
</comment>
<evidence type="ECO:0000256" key="7">
    <source>
        <dbReference type="ARBA" id="ARBA00023211"/>
    </source>
</evidence>
<feature type="transmembrane region" description="Helical" evidence="8">
    <location>
        <begin position="168"/>
        <end position="185"/>
    </location>
</feature>
<keyword evidence="6 8" id="KW-0472">Membrane</keyword>
<evidence type="ECO:0000256" key="1">
    <source>
        <dbReference type="ARBA" id="ARBA00022448"/>
    </source>
</evidence>
<dbReference type="Proteomes" id="UP000627781">
    <property type="component" value="Unassembled WGS sequence"/>
</dbReference>
<sequence>MSLISIILIGIGLSMDAFAVSITAGINTSNNEKRKIALKSGLFFGIFQGLMPLLGWAMGIKFSEYIEKVDHWIAFILLSVIGGKMLIEALRGGDEEENTGDSRDYTNKRFLILAIATSIDALAVGISFAFLNVNILSAIIIIAAITFVLCIVAVYLGKIIGDIFRTRAEVLGGIILILIGVKILLEHLFK</sequence>